<dbReference type="EMBL" id="KZ312452">
    <property type="protein sequence ID" value="KAG8240443.1"/>
    <property type="molecule type" value="Genomic_DNA"/>
</dbReference>
<dbReference type="Gene3D" id="3.40.50.150">
    <property type="entry name" value="Vaccinia Virus protein VP39"/>
    <property type="match status" value="1"/>
</dbReference>
<name>A0A8K0KU82_LADFU</name>
<dbReference type="InterPro" id="IPR029063">
    <property type="entry name" value="SAM-dependent_MTases_sf"/>
</dbReference>
<accession>A0A8K0KU82</accession>
<feature type="non-terminal residue" evidence="1">
    <location>
        <position position="88"/>
    </location>
</feature>
<reference evidence="1" key="1">
    <citation type="submission" date="2013-04" db="EMBL/GenBank/DDBJ databases">
        <authorList>
            <person name="Qu J."/>
            <person name="Murali S.C."/>
            <person name="Bandaranaike D."/>
            <person name="Bellair M."/>
            <person name="Blankenburg K."/>
            <person name="Chao H."/>
            <person name="Dinh H."/>
            <person name="Doddapaneni H."/>
            <person name="Downs B."/>
            <person name="Dugan-Rocha S."/>
            <person name="Elkadiri S."/>
            <person name="Gnanaolivu R.D."/>
            <person name="Hernandez B."/>
            <person name="Javaid M."/>
            <person name="Jayaseelan J.C."/>
            <person name="Lee S."/>
            <person name="Li M."/>
            <person name="Ming W."/>
            <person name="Munidasa M."/>
            <person name="Muniz J."/>
            <person name="Nguyen L."/>
            <person name="Ongeri F."/>
            <person name="Osuji N."/>
            <person name="Pu L.-L."/>
            <person name="Puazo M."/>
            <person name="Qu C."/>
            <person name="Quiroz J."/>
            <person name="Raj R."/>
            <person name="Weissenberger G."/>
            <person name="Xin Y."/>
            <person name="Zou X."/>
            <person name="Han Y."/>
            <person name="Richards S."/>
            <person name="Worley K."/>
            <person name="Muzny D."/>
            <person name="Gibbs R."/>
        </authorList>
    </citation>
    <scope>NUCLEOTIDE SEQUENCE</scope>
    <source>
        <strain evidence="1">Sampled in the wild</strain>
    </source>
</reference>
<sequence>MSDQVDDCDILLAATHRKGNTLEETVKAYDDWANSYEADVNTSNYMGAVEVSNIVVDQYHLAERKDVKILDVGAGTGVIGVYLAEHYF</sequence>
<dbReference type="Proteomes" id="UP000792457">
    <property type="component" value="Unassembled WGS sequence"/>
</dbReference>
<dbReference type="SUPFAM" id="SSF53335">
    <property type="entry name" value="S-adenosyl-L-methionine-dependent methyltransferases"/>
    <property type="match status" value="1"/>
</dbReference>
<evidence type="ECO:0000313" key="1">
    <source>
        <dbReference type="EMBL" id="KAG8240443.1"/>
    </source>
</evidence>
<reference evidence="1" key="2">
    <citation type="submission" date="2017-10" db="EMBL/GenBank/DDBJ databases">
        <title>Ladona fulva Genome sequencing and assembly.</title>
        <authorList>
            <person name="Murali S."/>
            <person name="Richards S."/>
            <person name="Bandaranaike D."/>
            <person name="Bellair M."/>
            <person name="Blankenburg K."/>
            <person name="Chao H."/>
            <person name="Dinh H."/>
            <person name="Doddapaneni H."/>
            <person name="Dugan-Rocha S."/>
            <person name="Elkadiri S."/>
            <person name="Gnanaolivu R."/>
            <person name="Hernandez B."/>
            <person name="Skinner E."/>
            <person name="Javaid M."/>
            <person name="Lee S."/>
            <person name="Li M."/>
            <person name="Ming W."/>
            <person name="Munidasa M."/>
            <person name="Muniz J."/>
            <person name="Nguyen L."/>
            <person name="Hughes D."/>
            <person name="Osuji N."/>
            <person name="Pu L.-L."/>
            <person name="Puazo M."/>
            <person name="Qu C."/>
            <person name="Quiroz J."/>
            <person name="Raj R."/>
            <person name="Weissenberger G."/>
            <person name="Xin Y."/>
            <person name="Zou X."/>
            <person name="Han Y."/>
            <person name="Worley K."/>
            <person name="Muzny D."/>
            <person name="Gibbs R."/>
        </authorList>
    </citation>
    <scope>NUCLEOTIDE SEQUENCE</scope>
    <source>
        <strain evidence="1">Sampled in the wild</strain>
    </source>
</reference>
<organism evidence="1 2">
    <name type="scientific">Ladona fulva</name>
    <name type="common">Scarce chaser dragonfly</name>
    <name type="synonym">Libellula fulva</name>
    <dbReference type="NCBI Taxonomy" id="123851"/>
    <lineage>
        <taxon>Eukaryota</taxon>
        <taxon>Metazoa</taxon>
        <taxon>Ecdysozoa</taxon>
        <taxon>Arthropoda</taxon>
        <taxon>Hexapoda</taxon>
        <taxon>Insecta</taxon>
        <taxon>Pterygota</taxon>
        <taxon>Palaeoptera</taxon>
        <taxon>Odonata</taxon>
        <taxon>Epiprocta</taxon>
        <taxon>Anisoptera</taxon>
        <taxon>Libelluloidea</taxon>
        <taxon>Libellulidae</taxon>
        <taxon>Ladona</taxon>
    </lineage>
</organism>
<protein>
    <submittedName>
        <fullName evidence="1">Uncharacterized protein</fullName>
    </submittedName>
</protein>
<gene>
    <name evidence="1" type="ORF">J437_LFUL003157</name>
</gene>
<dbReference type="AlphaFoldDB" id="A0A8K0KU82"/>
<keyword evidence="2" id="KW-1185">Reference proteome</keyword>
<proteinExistence type="predicted"/>
<dbReference type="InterPro" id="IPR019410">
    <property type="entry name" value="Methyltransf_16"/>
</dbReference>
<comment type="caution">
    <text evidence="1">The sequence shown here is derived from an EMBL/GenBank/DDBJ whole genome shotgun (WGS) entry which is preliminary data.</text>
</comment>
<dbReference type="OrthoDB" id="10039245at2759"/>
<evidence type="ECO:0000313" key="2">
    <source>
        <dbReference type="Proteomes" id="UP000792457"/>
    </source>
</evidence>
<dbReference type="Pfam" id="PF10294">
    <property type="entry name" value="Methyltransf_16"/>
    <property type="match status" value="1"/>
</dbReference>